<evidence type="ECO:0000313" key="2">
    <source>
        <dbReference type="EMBL" id="QAY16129.1"/>
    </source>
</evidence>
<reference evidence="2 3" key="1">
    <citation type="submission" date="2019-01" db="EMBL/GenBank/DDBJ databases">
        <authorList>
            <person name="Adair T.L."/>
            <person name="Lucas L.G."/>
            <person name="Young A.M."/>
            <person name="Antrich S.C."/>
            <person name="Baird A.G."/>
            <person name="Dunn E.L."/>
            <person name="Fernandes B.I."/>
            <person name="Fraley E.G."/>
            <person name="Ghanem A.X."/>
            <person name="Gilbert M.G."/>
            <person name="Morris T.B."/>
            <person name="Nortch B.D."/>
            <person name="Overcash M.E."/>
            <person name="Pavleszek K.E."/>
            <person name="Pellegrini L.I.O."/>
            <person name="Pham L.T."/>
            <person name="Rule L.S."/>
            <person name="Schultz E.M."/>
            <person name="Smith J."/>
            <person name="Thong B.J."/>
            <person name="Turner H.A."/>
            <person name="Walker G."/>
            <person name="Whitaker Z.J."/>
            <person name="Wilsey R.N."/>
            <person name="Yanney R.L."/>
            <person name="Klyczek K."/>
            <person name="Garlena R.A."/>
            <person name="Russell D.A."/>
            <person name="Pope W.H."/>
            <person name="Jacobs-Sera D."/>
            <person name="Hatfull G.F."/>
        </authorList>
    </citation>
    <scope>NUCLEOTIDE SEQUENCE [LARGE SCALE GENOMIC DNA]</scope>
</reference>
<dbReference type="RefSeq" id="YP_009819690.1">
    <property type="nucleotide sequence ID" value="NC_048152.1"/>
</dbReference>
<gene>
    <name evidence="2" type="primary">17</name>
    <name evidence="2" type="ORF">SEA_SONALI_17</name>
</gene>
<evidence type="ECO:0000313" key="3">
    <source>
        <dbReference type="Proteomes" id="UP000289206"/>
    </source>
</evidence>
<dbReference type="Gene3D" id="2.60.120.860">
    <property type="match status" value="1"/>
</dbReference>
<dbReference type="Proteomes" id="UP000289206">
    <property type="component" value="Segment"/>
</dbReference>
<name>A0A411CQC2_9CAUD</name>
<keyword evidence="3" id="KW-1185">Reference proteome</keyword>
<sequence>MTLQDYQVQLPDGTIVGAGTSVGLKSIDGLRSLPDQRGGDASRGQQDGELSGMTFLAGRTVTFEFSLLAPPEGLETAIRTVSRNWQNVKDPSSRAIIGGQYLANLATAGSLPTSAVQVQLPGRDSPLFLLGRPARFKVPVDDDYQYGKATITCEWKVPDGVLYDAAVASGSCGLGDPISGLRFPETPPFTFGSSTGGSMVLTNAGDYDAFPLFAINGPVSRPKITLSSTGEFLRLNTTLASGDILLVDMQAKTVTLNGANRNIDVAPGSSFFTLPPGDSTIGFISDDTTAVAGQLNGFALPTYSTI</sequence>
<dbReference type="KEGG" id="vg:55011108"/>
<dbReference type="EMBL" id="MK411746">
    <property type="protein sequence ID" value="QAY16129.1"/>
    <property type="molecule type" value="Genomic_DNA"/>
</dbReference>
<protein>
    <submittedName>
        <fullName evidence="2">Minor tail protein</fullName>
    </submittedName>
</protein>
<evidence type="ECO:0000259" key="1">
    <source>
        <dbReference type="Pfam" id="PF22768"/>
    </source>
</evidence>
<dbReference type="Pfam" id="PF22768">
    <property type="entry name" value="SPP1_Dit"/>
    <property type="match status" value="1"/>
</dbReference>
<dbReference type="GeneID" id="55011108"/>
<proteinExistence type="predicted"/>
<accession>A0A411CQC2</accession>
<organism evidence="2 3">
    <name type="scientific">Arthrobacter phage Sonali</name>
    <dbReference type="NCBI Taxonomy" id="2510495"/>
    <lineage>
        <taxon>Viruses</taxon>
        <taxon>Duplodnaviria</taxon>
        <taxon>Heunggongvirae</taxon>
        <taxon>Uroviricota</taxon>
        <taxon>Caudoviricetes</taxon>
        <taxon>Sonalivirus</taxon>
        <taxon>Sonalivirus sonali</taxon>
    </lineage>
</organism>
<dbReference type="InterPro" id="IPR054738">
    <property type="entry name" value="Siphovirus-type_tail_C"/>
</dbReference>
<feature type="domain" description="Siphovirus-type tail component C-terminal" evidence="1">
    <location>
        <begin position="205"/>
        <end position="289"/>
    </location>
</feature>